<evidence type="ECO:0000313" key="1">
    <source>
        <dbReference type="EMBL" id="CAG7557961.1"/>
    </source>
</evidence>
<organism evidence="1 2">
    <name type="scientific">Fusarium equiseti</name>
    <name type="common">Fusarium scirpi</name>
    <dbReference type="NCBI Taxonomy" id="61235"/>
    <lineage>
        <taxon>Eukaryota</taxon>
        <taxon>Fungi</taxon>
        <taxon>Dikarya</taxon>
        <taxon>Ascomycota</taxon>
        <taxon>Pezizomycotina</taxon>
        <taxon>Sordariomycetes</taxon>
        <taxon>Hypocreomycetidae</taxon>
        <taxon>Hypocreales</taxon>
        <taxon>Nectriaceae</taxon>
        <taxon>Fusarium</taxon>
        <taxon>Fusarium incarnatum-equiseti species complex</taxon>
    </lineage>
</organism>
<evidence type="ECO:0000313" key="2">
    <source>
        <dbReference type="Proteomes" id="UP000693738"/>
    </source>
</evidence>
<accession>A0A8J2N923</accession>
<reference evidence="1" key="1">
    <citation type="submission" date="2021-05" db="EMBL/GenBank/DDBJ databases">
        <authorList>
            <person name="Khan N."/>
        </authorList>
    </citation>
    <scope>NUCLEOTIDE SEQUENCE</scope>
</reference>
<dbReference type="EMBL" id="CAJSTJ010000121">
    <property type="protein sequence ID" value="CAG7557961.1"/>
    <property type="molecule type" value="Genomic_DNA"/>
</dbReference>
<protein>
    <submittedName>
        <fullName evidence="1">Uncharacterized protein</fullName>
    </submittedName>
</protein>
<sequence>MSWEGVGHMTAELFHSLGQLEVFRLPDVHAAPMCIVGQDSPGLVEWLNGLDNRIKRRGMSQDAIDLPHTVLFFQVEPFDWPAEWIRGWMNQENFQEVITSLHEDIILPGTMQVSRKRVLEPDVYTRAPTLIEAPGYFYVLPESRRRRLLLDERGAEVVDIPVACSQSEIDEQLSWVHRVRVPEGYEKMIVNPPESPDEDERHLRFSNDQLGGFLAALTEFTSWPQSFFRLLTTASCQYQWTHDHQMKRNLELQSLIEQADTTLGWRLSSSVHENLFYKILSIVGYNYQVALFVCLPSTSGLVAAAKVQLASLIVSQRSYLQVLPDCVCLQRHGRLDWTYRLGLFREHGWNSTLTMALGVMKLILAGIAGLASTYMDTDVSGIGFGDYVEHIKRVQVKCKLLIDAFKDAHVSIVDVSNFSCDEPPLTLEQYDEVLFHLGRAFVFQTTFTTFDYDAKVYMTQNQISLRYSTFRQWIMDLHPWAQSDTEHPYKDTLGVYTRIIFIDEETPPFIGDLTCLSARVVDRLNEYLGSQNS</sequence>
<name>A0A8J2N923_FUSEQ</name>
<comment type="caution">
    <text evidence="1">The sequence shown here is derived from an EMBL/GenBank/DDBJ whole genome shotgun (WGS) entry which is preliminary data.</text>
</comment>
<gene>
    <name evidence="1" type="ORF">FEQUK3_LOCUS3646</name>
</gene>
<dbReference type="AlphaFoldDB" id="A0A8J2N923"/>
<dbReference type="Proteomes" id="UP000693738">
    <property type="component" value="Unassembled WGS sequence"/>
</dbReference>
<proteinExistence type="predicted"/>